<evidence type="ECO:0000259" key="6">
    <source>
        <dbReference type="Pfam" id="PF08547"/>
    </source>
</evidence>
<dbReference type="STRING" id="1890364.A0A2P6NSH0"/>
<dbReference type="PANTHER" id="PTHR13194">
    <property type="entry name" value="COMPLEX I INTERMEDIATE-ASSOCIATED PROTEIN 30"/>
    <property type="match status" value="1"/>
</dbReference>
<comment type="similarity">
    <text evidence="2">Belongs to the CIA30 family.</text>
</comment>
<evidence type="ECO:0000313" key="8">
    <source>
        <dbReference type="Proteomes" id="UP000241769"/>
    </source>
</evidence>
<evidence type="ECO:0000256" key="3">
    <source>
        <dbReference type="ARBA" id="ARBA00023128"/>
    </source>
</evidence>
<proteinExistence type="inferred from homology"/>
<keyword evidence="8" id="KW-1185">Reference proteome</keyword>
<dbReference type="EMBL" id="MDYQ01000026">
    <property type="protein sequence ID" value="PRP86818.1"/>
    <property type="molecule type" value="Genomic_DNA"/>
</dbReference>
<comment type="caution">
    <text evidence="7">The sequence shown here is derived from an EMBL/GenBank/DDBJ whole genome shotgun (WGS) entry which is preliminary data.</text>
</comment>
<dbReference type="GO" id="GO:0032981">
    <property type="term" value="P:mitochondrial respiratory chain complex I assembly"/>
    <property type="evidence" value="ECO:0007669"/>
    <property type="project" value="TreeGrafter"/>
</dbReference>
<dbReference type="PANTHER" id="PTHR13194:SF18">
    <property type="entry name" value="COMPLEX I INTERMEDIATE-ASSOCIATED PROTEIN 30, MITOCHONDRIAL"/>
    <property type="match status" value="1"/>
</dbReference>
<dbReference type="InParanoid" id="A0A2P6NSH0"/>
<dbReference type="GO" id="GO:0051082">
    <property type="term" value="F:unfolded protein binding"/>
    <property type="evidence" value="ECO:0007669"/>
    <property type="project" value="TreeGrafter"/>
</dbReference>
<protein>
    <submittedName>
        <fullName evidence="7">Complex I intermediate-associated protein 30</fullName>
    </submittedName>
</protein>
<dbReference type="InterPro" id="IPR039131">
    <property type="entry name" value="NDUFAF1"/>
</dbReference>
<evidence type="ECO:0000256" key="2">
    <source>
        <dbReference type="ARBA" id="ARBA00007884"/>
    </source>
</evidence>
<dbReference type="OrthoDB" id="42561at2759"/>
<dbReference type="InterPro" id="IPR008979">
    <property type="entry name" value="Galactose-bd-like_sf"/>
</dbReference>
<keyword evidence="3" id="KW-0496">Mitochondrion</keyword>
<dbReference type="InterPro" id="IPR013857">
    <property type="entry name" value="NADH-UbQ_OxRdtase-assoc_prot30"/>
</dbReference>
<dbReference type="GO" id="GO:0005739">
    <property type="term" value="C:mitochondrion"/>
    <property type="evidence" value="ECO:0007669"/>
    <property type="project" value="UniProtKB-SubCell"/>
</dbReference>
<evidence type="ECO:0000256" key="5">
    <source>
        <dbReference type="SAM" id="MobiDB-lite"/>
    </source>
</evidence>
<feature type="compositionally biased region" description="Basic and acidic residues" evidence="5">
    <location>
        <begin position="227"/>
        <end position="240"/>
    </location>
</feature>
<dbReference type="AlphaFoldDB" id="A0A2P6NSH0"/>
<dbReference type="SUPFAM" id="SSF49785">
    <property type="entry name" value="Galactose-binding domain-like"/>
    <property type="match status" value="1"/>
</dbReference>
<sequence length="411" mass="46435">MRKSLFHWKSWQAKGNENPHLMFPSSRPKSIKQIFRFNQMESVDNWKRYSDQEFGGGSTLDFRLEDGVAVFSGDISLKVPPPQRPVPGHPQKAPTIVRSGFAAVKSPDHDWEFWNGYDTLLINAKSDGSIFTLNVKTTSPVEDALHQVSFSPPEHQFGEIAIPLTDFIATWRGVPESSRYALTPNDILSFGFMMCQRKEGPFKLEIESMWLTDREWRKRELRFERPNDPERREKRERKEMSPGQKLNVGSAVRSAAKPVQNGIIQPKALHIISHIKMNQFNSVSFIDCHCTATGPKEKRKEKENARADVRRLALCGSPCSVETSRRSTGACTEQRELLVSLTVSASVSRSPVPVLGLSFIVDNSVELLDLPLRLLLVVSSSLTRLSRSSISPRKSFVISRWHSLNDPHGSV</sequence>
<name>A0A2P6NSH0_9EUKA</name>
<feature type="domain" description="NADH:ubiquinone oxidoreductase intermediate-associated protein 30" evidence="6">
    <location>
        <begin position="35"/>
        <end position="206"/>
    </location>
</feature>
<feature type="region of interest" description="Disordered" evidence="5">
    <location>
        <begin position="227"/>
        <end position="251"/>
    </location>
</feature>
<accession>A0A2P6NSH0</accession>
<dbReference type="GO" id="GO:0006120">
    <property type="term" value="P:mitochondrial electron transport, NADH to ubiquinone"/>
    <property type="evidence" value="ECO:0007669"/>
    <property type="project" value="TreeGrafter"/>
</dbReference>
<evidence type="ECO:0000256" key="1">
    <source>
        <dbReference type="ARBA" id="ARBA00004173"/>
    </source>
</evidence>
<evidence type="ECO:0000256" key="4">
    <source>
        <dbReference type="ARBA" id="ARBA00023186"/>
    </source>
</evidence>
<evidence type="ECO:0000313" key="7">
    <source>
        <dbReference type="EMBL" id="PRP86818.1"/>
    </source>
</evidence>
<organism evidence="7 8">
    <name type="scientific">Planoprotostelium fungivorum</name>
    <dbReference type="NCBI Taxonomy" id="1890364"/>
    <lineage>
        <taxon>Eukaryota</taxon>
        <taxon>Amoebozoa</taxon>
        <taxon>Evosea</taxon>
        <taxon>Variosea</taxon>
        <taxon>Cavosteliida</taxon>
        <taxon>Cavosteliaceae</taxon>
        <taxon>Planoprotostelium</taxon>
    </lineage>
</organism>
<keyword evidence="4" id="KW-0143">Chaperone</keyword>
<dbReference type="Pfam" id="PF08547">
    <property type="entry name" value="CIA30"/>
    <property type="match status" value="1"/>
</dbReference>
<gene>
    <name evidence="7" type="ORF">PROFUN_05035</name>
</gene>
<reference evidence="7 8" key="1">
    <citation type="journal article" date="2018" name="Genome Biol. Evol.">
        <title>Multiple Roots of Fruiting Body Formation in Amoebozoa.</title>
        <authorList>
            <person name="Hillmann F."/>
            <person name="Forbes G."/>
            <person name="Novohradska S."/>
            <person name="Ferling I."/>
            <person name="Riege K."/>
            <person name="Groth M."/>
            <person name="Westermann M."/>
            <person name="Marz M."/>
            <person name="Spaller T."/>
            <person name="Winckler T."/>
            <person name="Schaap P."/>
            <person name="Glockner G."/>
        </authorList>
    </citation>
    <scope>NUCLEOTIDE SEQUENCE [LARGE SCALE GENOMIC DNA]</scope>
    <source>
        <strain evidence="7 8">Jena</strain>
    </source>
</reference>
<dbReference type="Proteomes" id="UP000241769">
    <property type="component" value="Unassembled WGS sequence"/>
</dbReference>
<comment type="subcellular location">
    <subcellularLocation>
        <location evidence="1">Mitochondrion</location>
    </subcellularLocation>
</comment>